<dbReference type="SUPFAM" id="SSF55048">
    <property type="entry name" value="Probable ACP-binding domain of malonyl-CoA ACP transacylase"/>
    <property type="match status" value="1"/>
</dbReference>
<dbReference type="PANTHER" id="PTHR43074">
    <property type="entry name" value="OMEGA-3 POLYUNSATURATED FATTY ACID SYNTHASE PFAB-RELATED"/>
    <property type="match status" value="1"/>
</dbReference>
<dbReference type="Gene3D" id="3.40.47.10">
    <property type="match status" value="1"/>
</dbReference>
<dbReference type="InterPro" id="IPR016035">
    <property type="entry name" value="Acyl_Trfase/lysoPLipase"/>
</dbReference>
<dbReference type="InterPro" id="IPR003965">
    <property type="entry name" value="Fatty_acid_synthase"/>
</dbReference>
<evidence type="ECO:0000313" key="8">
    <source>
        <dbReference type="Proteomes" id="UP000325787"/>
    </source>
</evidence>
<dbReference type="GO" id="GO:0004315">
    <property type="term" value="F:3-oxoacyl-[acyl-carrier-protein] synthase activity"/>
    <property type="evidence" value="ECO:0007669"/>
    <property type="project" value="InterPro"/>
</dbReference>
<dbReference type="SUPFAM" id="SSF52151">
    <property type="entry name" value="FabD/lysophospholipase-like"/>
    <property type="match status" value="1"/>
</dbReference>
<dbReference type="OrthoDB" id="9778690at2"/>
<keyword evidence="3" id="KW-0808">Transferase</keyword>
<gene>
    <name evidence="7" type="ORF">EKG83_13745</name>
</gene>
<dbReference type="InterPro" id="IPR014043">
    <property type="entry name" value="Acyl_transferase_dom"/>
</dbReference>
<feature type="region of interest" description="Disordered" evidence="4">
    <location>
        <begin position="1769"/>
        <end position="1801"/>
    </location>
</feature>
<dbReference type="InterPro" id="IPR016039">
    <property type="entry name" value="Thiolase-like"/>
</dbReference>
<dbReference type="Proteomes" id="UP000325787">
    <property type="component" value="Chromosome"/>
</dbReference>
<dbReference type="InterPro" id="IPR036291">
    <property type="entry name" value="NAD(P)-bd_dom_sf"/>
</dbReference>
<proteinExistence type="predicted"/>
<dbReference type="InterPro" id="IPR016036">
    <property type="entry name" value="Malonyl_transacylase_ACP-bd"/>
</dbReference>
<dbReference type="Pfam" id="PF08659">
    <property type="entry name" value="KR"/>
    <property type="match status" value="1"/>
</dbReference>
<sequence>MVDRYRQVPVAVVGVGALLPGEPGGGGYWRTLVRGRDLMVDVPPTRWLVEDHYDPDPLARDKTYARRGAFLPAVDFDPAAYGVPPRTIESTDSSQLLALLVAEQVLGDLAATSEPDRERVSVVLGAGGTPLMIQVGGRAQRPVWVKALRECGVAEPLVQEVCERISGHYPEWREATFPGGLANVIAGRIANRFDFHGTNHVTDAACASSFAALSTAVAELSLGRADLVLSGGVDTYNNIEMYLCFSKTPALSPTGDCRPFAADADGTMLGEGVAMYALKRLEDAERDCDHVYAVIRGIGTSSDGRGSAIYTPTPQGQARALRRAYQEAGYGPDTVELVEAHGTGTKAGDAAEVAALREVFAESGRDDEQWCALGSVKSQIGHTKATAGAAGLLKAVFALHHRVLPPSIKVERPNPELDLDRGPFHLNTAARPWVRPADHPRRASVSSFGFGGTNFHVTLEEYTPSGASFARRAPRARAVPTELVLVSAPTASALVGWSPDPSRPLADLARDSQRAFDPGQRARLAVVAADTAELVDKLARVAAVLDRRPDTSFSLPGGVHCAVGEPRPGRIAFLFPGQGSQHVNMGADLAMHSATAQAVWDELGPCRFDGRALHRVVFPPPAFTDDRRAAQHDLLTATEWAQPALAAAEAALLAVLRGLGLEPDHLAGHSFGELTALHAAGVLDAASLLRLARARGEAMRDAAADTPGAMTAVTATRAEVDTVLDSCGGGIWLANHNTPDQFVLSGTTAAIEAAEGKCAAQGIATRRLDASTAFHSPLVAAAARRLERVLGDLEIREPRIPVHGNQDAAPYPTDPAAVRNRIAGHLVAPVLFDRQVEALHEAGVRTFVEVGPGTALTGLVERVLGDREHAAVAVQPRGRDGVTGLHDALGRLAVRGVPLDFDELWRGYDQRTAPADTPAPTLTVPIDGGNRGLRYPPEGGAAALPAPNPPREETPVTPQQPVPPPAPFTVPLPAAGPAADSGWLAAIESAQRHTAEAHTAVHRMLVESHQDFLRASEATFAALLTAQGAGTAAPPTPTAPVPAPVPPAVEPAVAFTMPPAPTSAPAPASGTAPAVGSSPPPDIVLGSLSPEETADLVLSVVADRTGYPVEVLDLDMELEADLGIDSIKRVEILASFRDRVGELAEADIAELGALRTLREVIDRINGMAVAGDAVDAVSWRAVEPTTDHEALGADTREATRLAVRVVPVPAPDLALAGVAGGSFAVLDGGSGLADEVAAELDRHGVAARVADRVPDDATGVVHLAGLAAVGSPAEALARQREVFTAARAVAERFTTGGGVFVTVQDTGGDFGVRADRPERAWLGGVAALARTAAAEWPAASVKAIDCERGDRSAGAVAAAIVAELLRGGGTPAVGLRADGTRLVPTAVPAPVAPGAEARITADSVVVATGGGRGVTAAALRRLAGTHRPKLVLIGRTEPADEPPGLADAVDEAALVRALAGQDDGSTAPRELARRARRILAAREVRATLDALERAGSPVRYLAVDVRDEDALADALAGVRRDWGPITGLVHGAGVVADKRIADKTDEQYDRVLDTKVGGLRALLAATRTDPLDLVVLFSSVVAATGNPGQADYAAANEVLNHVASAERAARPDALVRAIAWGPWDGGMVTPALARHFDAAGVPLLSADAGAEAFTRELAAGGEDTRVVVVASPDLPAPPAAPAEARVTAATHPHLVGLDGLPPAQALSWLAGAAVDRRPGHRLVLRDFRVLGAAPLPRLDPGGHVFTAVRAGEHLELRDDDQVPVFSAEVDTTSDSGFAPVPDDVRDQSDDPRAPGWPRDRGPLDAAAVDGALRLAARWAERELGGAARLLGIAGVRADGPGHREVSRCVVHTGRPHGAGTRCDVVLLSDDGAPAVELLGVEFARRQG</sequence>
<feature type="compositionally biased region" description="Low complexity" evidence="4">
    <location>
        <begin position="936"/>
        <end position="945"/>
    </location>
</feature>
<dbReference type="PANTHER" id="PTHR43074:SF1">
    <property type="entry name" value="BETA-KETOACYL SYNTHASE FAMILY PROTEIN-RELATED"/>
    <property type="match status" value="1"/>
</dbReference>
<dbReference type="PROSITE" id="PS00606">
    <property type="entry name" value="KS3_1"/>
    <property type="match status" value="1"/>
</dbReference>
<dbReference type="CDD" id="cd00833">
    <property type="entry name" value="PKS"/>
    <property type="match status" value="1"/>
</dbReference>
<organism evidence="7 8">
    <name type="scientific">Saccharothrix syringae</name>
    <name type="common">Nocardiopsis syringae</name>
    <dbReference type="NCBI Taxonomy" id="103733"/>
    <lineage>
        <taxon>Bacteria</taxon>
        <taxon>Bacillati</taxon>
        <taxon>Actinomycetota</taxon>
        <taxon>Actinomycetes</taxon>
        <taxon>Pseudonocardiales</taxon>
        <taxon>Pseudonocardiaceae</taxon>
        <taxon>Saccharothrix</taxon>
    </lineage>
</organism>
<dbReference type="Gene3D" id="1.10.1200.10">
    <property type="entry name" value="ACP-like"/>
    <property type="match status" value="1"/>
</dbReference>
<dbReference type="InterPro" id="IPR014031">
    <property type="entry name" value="Ketoacyl_synth_C"/>
</dbReference>
<dbReference type="GO" id="GO:0004312">
    <property type="term" value="F:fatty acid synthase activity"/>
    <property type="evidence" value="ECO:0007669"/>
    <property type="project" value="InterPro"/>
</dbReference>
<dbReference type="InterPro" id="IPR018201">
    <property type="entry name" value="Ketoacyl_synth_AS"/>
</dbReference>
<dbReference type="GO" id="GO:0005835">
    <property type="term" value="C:fatty acid synthase complex"/>
    <property type="evidence" value="ECO:0007669"/>
    <property type="project" value="InterPro"/>
</dbReference>
<dbReference type="CDD" id="cd08953">
    <property type="entry name" value="KR_2_SDR_x"/>
    <property type="match status" value="1"/>
</dbReference>
<evidence type="ECO:0000256" key="3">
    <source>
        <dbReference type="ARBA" id="ARBA00022679"/>
    </source>
</evidence>
<dbReference type="KEGG" id="ssyi:EKG83_13745"/>
<dbReference type="InterPro" id="IPR009081">
    <property type="entry name" value="PP-bd_ACP"/>
</dbReference>
<evidence type="ECO:0000313" key="7">
    <source>
        <dbReference type="EMBL" id="QFZ18404.1"/>
    </source>
</evidence>
<dbReference type="SUPFAM" id="SSF51735">
    <property type="entry name" value="NAD(P)-binding Rossmann-fold domains"/>
    <property type="match status" value="2"/>
</dbReference>
<dbReference type="InterPro" id="IPR014030">
    <property type="entry name" value="Ketoacyl_synth_N"/>
</dbReference>
<protein>
    <submittedName>
        <fullName evidence="7">Type I polyketide synthase</fullName>
    </submittedName>
</protein>
<evidence type="ECO:0000259" key="6">
    <source>
        <dbReference type="PROSITE" id="PS52004"/>
    </source>
</evidence>
<dbReference type="SMART" id="SM00825">
    <property type="entry name" value="PKS_KS"/>
    <property type="match status" value="1"/>
</dbReference>
<evidence type="ECO:0000256" key="1">
    <source>
        <dbReference type="ARBA" id="ARBA00022450"/>
    </source>
</evidence>
<dbReference type="Gene3D" id="3.40.366.10">
    <property type="entry name" value="Malonyl-Coenzyme A Acyl Carrier Protein, domain 2"/>
    <property type="match status" value="1"/>
</dbReference>
<evidence type="ECO:0000259" key="5">
    <source>
        <dbReference type="PROSITE" id="PS50075"/>
    </source>
</evidence>
<dbReference type="GO" id="GO:0006633">
    <property type="term" value="P:fatty acid biosynthetic process"/>
    <property type="evidence" value="ECO:0007669"/>
    <property type="project" value="InterPro"/>
</dbReference>
<keyword evidence="2" id="KW-0597">Phosphoprotein</keyword>
<dbReference type="InterPro" id="IPR020841">
    <property type="entry name" value="PKS_Beta-ketoAc_synthase_dom"/>
</dbReference>
<dbReference type="InterPro" id="IPR036736">
    <property type="entry name" value="ACP-like_sf"/>
</dbReference>
<accession>A0A5Q0GY34</accession>
<dbReference type="PRINTS" id="PR01483">
    <property type="entry name" value="FASYNTHASE"/>
</dbReference>
<dbReference type="Pfam" id="PF00109">
    <property type="entry name" value="ketoacyl-synt"/>
    <property type="match status" value="1"/>
</dbReference>
<dbReference type="Pfam" id="PF00698">
    <property type="entry name" value="Acyl_transf_1"/>
    <property type="match status" value="1"/>
</dbReference>
<reference evidence="8" key="1">
    <citation type="journal article" date="2021" name="Curr. Microbiol.">
        <title>Complete genome of nocamycin-producing strain Saccharothrix syringae NRRL B-16468 reveals the biosynthetic potential for secondary metabolites.</title>
        <authorList>
            <person name="Mo X."/>
            <person name="Yang S."/>
        </authorList>
    </citation>
    <scope>NUCLEOTIDE SEQUENCE [LARGE SCALE GENOMIC DNA]</scope>
    <source>
        <strain evidence="8">ATCC 51364 / DSM 43886 / JCM 6844 / KCTC 9398 / NBRC 14523 / NRRL B-16468 / INA 2240</strain>
    </source>
</reference>
<dbReference type="EMBL" id="CP034550">
    <property type="protein sequence ID" value="QFZ18404.1"/>
    <property type="molecule type" value="Genomic_DNA"/>
</dbReference>
<dbReference type="Gene3D" id="3.30.70.250">
    <property type="entry name" value="Malonyl-CoA ACP transacylase, ACP-binding"/>
    <property type="match status" value="1"/>
</dbReference>
<dbReference type="Pfam" id="PF00550">
    <property type="entry name" value="PP-binding"/>
    <property type="match status" value="1"/>
</dbReference>
<dbReference type="InterPro" id="IPR052568">
    <property type="entry name" value="PKS-FAS_Synthase"/>
</dbReference>
<dbReference type="InterPro" id="IPR013968">
    <property type="entry name" value="PKS_KR"/>
</dbReference>
<name>A0A5Q0GY34_SACSY</name>
<evidence type="ECO:0000256" key="4">
    <source>
        <dbReference type="SAM" id="MobiDB-lite"/>
    </source>
</evidence>
<dbReference type="InterPro" id="IPR001227">
    <property type="entry name" value="Ac_transferase_dom_sf"/>
</dbReference>
<dbReference type="Gene3D" id="3.40.50.720">
    <property type="entry name" value="NAD(P)-binding Rossmann-like Domain"/>
    <property type="match status" value="1"/>
</dbReference>
<dbReference type="InterPro" id="IPR057326">
    <property type="entry name" value="KR_dom"/>
</dbReference>
<dbReference type="Pfam" id="PF02801">
    <property type="entry name" value="Ketoacyl-synt_C"/>
    <property type="match status" value="1"/>
</dbReference>
<keyword evidence="8" id="KW-1185">Reference proteome</keyword>
<feature type="domain" description="Ketosynthase family 3 (KS3)" evidence="6">
    <location>
        <begin position="7"/>
        <end position="461"/>
    </location>
</feature>
<dbReference type="SUPFAM" id="SSF53901">
    <property type="entry name" value="Thiolase-like"/>
    <property type="match status" value="1"/>
</dbReference>
<dbReference type="InterPro" id="IPR032821">
    <property type="entry name" value="PKS_assoc"/>
</dbReference>
<feature type="domain" description="Carrier" evidence="5">
    <location>
        <begin position="1091"/>
        <end position="1168"/>
    </location>
</feature>
<evidence type="ECO:0000256" key="2">
    <source>
        <dbReference type="ARBA" id="ARBA00022553"/>
    </source>
</evidence>
<dbReference type="RefSeq" id="WP_033434563.1">
    <property type="nucleotide sequence ID" value="NZ_CP034550.1"/>
</dbReference>
<dbReference type="PROSITE" id="PS50075">
    <property type="entry name" value="CARRIER"/>
    <property type="match status" value="1"/>
</dbReference>
<feature type="region of interest" description="Disordered" evidence="4">
    <location>
        <begin position="1060"/>
        <end position="1080"/>
    </location>
</feature>
<dbReference type="SMART" id="SM00822">
    <property type="entry name" value="PKS_KR"/>
    <property type="match status" value="1"/>
</dbReference>
<feature type="compositionally biased region" description="Basic and acidic residues" evidence="4">
    <location>
        <begin position="1782"/>
        <end position="1801"/>
    </location>
</feature>
<feature type="compositionally biased region" description="Low complexity" evidence="4">
    <location>
        <begin position="912"/>
        <end position="921"/>
    </location>
</feature>
<feature type="compositionally biased region" description="Low complexity" evidence="4">
    <location>
        <begin position="1065"/>
        <end position="1077"/>
    </location>
</feature>
<dbReference type="Pfam" id="PF16197">
    <property type="entry name" value="KAsynt_C_assoc"/>
    <property type="match status" value="1"/>
</dbReference>
<keyword evidence="1" id="KW-0596">Phosphopantetheine</keyword>
<dbReference type="SUPFAM" id="SSF47336">
    <property type="entry name" value="ACP-like"/>
    <property type="match status" value="1"/>
</dbReference>
<dbReference type="PROSITE" id="PS52004">
    <property type="entry name" value="KS3_2"/>
    <property type="match status" value="1"/>
</dbReference>
<feature type="region of interest" description="Disordered" evidence="4">
    <location>
        <begin position="911"/>
        <end position="963"/>
    </location>
</feature>
<dbReference type="SMART" id="SM00827">
    <property type="entry name" value="PKS_AT"/>
    <property type="match status" value="1"/>
</dbReference>